<evidence type="ECO:0000256" key="3">
    <source>
        <dbReference type="PROSITE-ProRule" id="PRU10007"/>
    </source>
</evidence>
<evidence type="ECO:0000256" key="4">
    <source>
        <dbReference type="RuleBase" id="RU003345"/>
    </source>
</evidence>
<organism evidence="6 7">
    <name type="scientific">Syncephalastrum racemosum</name>
    <name type="common">Filamentous fungus</name>
    <dbReference type="NCBI Taxonomy" id="13706"/>
    <lineage>
        <taxon>Eukaryota</taxon>
        <taxon>Fungi</taxon>
        <taxon>Fungi incertae sedis</taxon>
        <taxon>Mucoromycota</taxon>
        <taxon>Mucoromycotina</taxon>
        <taxon>Mucoromycetes</taxon>
        <taxon>Mucorales</taxon>
        <taxon>Syncephalastraceae</taxon>
        <taxon>Syncephalastrum</taxon>
    </lineage>
</organism>
<reference evidence="6 7" key="1">
    <citation type="submission" date="2016-07" db="EMBL/GenBank/DDBJ databases">
        <title>Pervasive Adenine N6-methylation of Active Genes in Fungi.</title>
        <authorList>
            <consortium name="DOE Joint Genome Institute"/>
            <person name="Mondo S.J."/>
            <person name="Dannebaum R.O."/>
            <person name="Kuo R.C."/>
            <person name="Labutti K."/>
            <person name="Haridas S."/>
            <person name="Kuo A."/>
            <person name="Salamov A."/>
            <person name="Ahrendt S.R."/>
            <person name="Lipzen A."/>
            <person name="Sullivan W."/>
            <person name="Andreopoulos W.B."/>
            <person name="Clum A."/>
            <person name="Lindquist E."/>
            <person name="Daum C."/>
            <person name="Ramamoorthy G.K."/>
            <person name="Gryganskyi A."/>
            <person name="Culley D."/>
            <person name="Magnuson J.K."/>
            <person name="James T.Y."/>
            <person name="O'Malley M.A."/>
            <person name="Stajich J.E."/>
            <person name="Spatafora J.W."/>
            <person name="Visel A."/>
            <person name="Grigoriev I.V."/>
        </authorList>
    </citation>
    <scope>NUCLEOTIDE SEQUENCE [LARGE SCALE GENOMIC DNA]</scope>
    <source>
        <strain evidence="6 7">NRRL 2496</strain>
    </source>
</reference>
<evidence type="ECO:0000256" key="2">
    <source>
        <dbReference type="ARBA" id="ARBA00023002"/>
    </source>
</evidence>
<dbReference type="InterPro" id="IPR016160">
    <property type="entry name" value="Ald_DH_CS_CYS"/>
</dbReference>
<dbReference type="PANTHER" id="PTHR11699">
    <property type="entry name" value="ALDEHYDE DEHYDROGENASE-RELATED"/>
    <property type="match status" value="1"/>
</dbReference>
<dbReference type="InterPro" id="IPR016163">
    <property type="entry name" value="Ald_DH_C"/>
</dbReference>
<dbReference type="PROSITE" id="PS00687">
    <property type="entry name" value="ALDEHYDE_DEHYDR_GLU"/>
    <property type="match status" value="1"/>
</dbReference>
<dbReference type="OMA" id="NNGQTCH"/>
<accession>A0A1X2H1T6</accession>
<dbReference type="EMBL" id="MCGN01000011">
    <property type="protein sequence ID" value="ORY91387.1"/>
    <property type="molecule type" value="Genomic_DNA"/>
</dbReference>
<dbReference type="PROSITE" id="PS00070">
    <property type="entry name" value="ALDEHYDE_DEHYDR_CYS"/>
    <property type="match status" value="1"/>
</dbReference>
<gene>
    <name evidence="6" type="ORF">BCR43DRAFT_446619</name>
</gene>
<dbReference type="AlphaFoldDB" id="A0A1X2H1T6"/>
<dbReference type="STRING" id="13706.A0A1X2H1T6"/>
<evidence type="ECO:0000313" key="6">
    <source>
        <dbReference type="EMBL" id="ORY91387.1"/>
    </source>
</evidence>
<dbReference type="Proteomes" id="UP000242180">
    <property type="component" value="Unassembled WGS sequence"/>
</dbReference>
<dbReference type="Gene3D" id="3.40.309.10">
    <property type="entry name" value="Aldehyde Dehydrogenase, Chain A, domain 2"/>
    <property type="match status" value="1"/>
</dbReference>
<dbReference type="InterPro" id="IPR029510">
    <property type="entry name" value="Ald_DH_CS_GLU"/>
</dbReference>
<dbReference type="InParanoid" id="A0A1X2H1T6"/>
<dbReference type="InterPro" id="IPR016161">
    <property type="entry name" value="Ald_DH/histidinol_DH"/>
</dbReference>
<dbReference type="InterPro" id="IPR016162">
    <property type="entry name" value="Ald_DH_N"/>
</dbReference>
<feature type="active site" evidence="3">
    <location>
        <position position="89"/>
    </location>
</feature>
<dbReference type="SUPFAM" id="SSF53720">
    <property type="entry name" value="ALDH-like"/>
    <property type="match status" value="1"/>
</dbReference>
<dbReference type="OrthoDB" id="310895at2759"/>
<dbReference type="Gene3D" id="3.40.605.10">
    <property type="entry name" value="Aldehyde Dehydrogenase, Chain A, domain 1"/>
    <property type="match status" value="1"/>
</dbReference>
<evidence type="ECO:0000256" key="1">
    <source>
        <dbReference type="ARBA" id="ARBA00009986"/>
    </source>
</evidence>
<evidence type="ECO:0000259" key="5">
    <source>
        <dbReference type="Pfam" id="PF00171"/>
    </source>
</evidence>
<keyword evidence="2 4" id="KW-0560">Oxidoreductase</keyword>
<evidence type="ECO:0000313" key="7">
    <source>
        <dbReference type="Proteomes" id="UP000242180"/>
    </source>
</evidence>
<sequence length="322" mass="34207">MLAGWKLGPALAAGNTVLLKPAPQTPLTSLALGLSKVLPEGVLQVLPGGADVGRGILGAVDRASFTGSTHVGQHILRDSADRLLPLTLECGGKNVVVVLPDADLDLTAENITMGAFSNAGQNCCAVSRVLVHRDVHDSLLDAIRDRLQAWTPASKTGGASSSTAAGASMAYGPLIDQTQYDRVMQYRSHRAPDMSAEESVLEEGFFVPPSVYTHVDDADRLATDEIFGPILSVLKPFSDVNDAIRRANVLPYGLAAAVFSRSYPAAVQVANQLRTGYVWVNTYNFMPPYAPFGGRRLSGIGKDLGQAALNEFTFTKTVVTQL</sequence>
<keyword evidence="7" id="KW-1185">Reference proteome</keyword>
<dbReference type="GO" id="GO:0016620">
    <property type="term" value="F:oxidoreductase activity, acting on the aldehyde or oxo group of donors, NAD or NADP as acceptor"/>
    <property type="evidence" value="ECO:0007669"/>
    <property type="project" value="InterPro"/>
</dbReference>
<dbReference type="CDD" id="cd07078">
    <property type="entry name" value="ALDH"/>
    <property type="match status" value="1"/>
</dbReference>
<name>A0A1X2H1T6_SYNRA</name>
<proteinExistence type="inferred from homology"/>
<feature type="domain" description="Aldehyde dehydrogenase" evidence="5">
    <location>
        <begin position="1"/>
        <end position="318"/>
    </location>
</feature>
<comment type="similarity">
    <text evidence="1 4">Belongs to the aldehyde dehydrogenase family.</text>
</comment>
<dbReference type="Pfam" id="PF00171">
    <property type="entry name" value="Aldedh"/>
    <property type="match status" value="1"/>
</dbReference>
<dbReference type="InterPro" id="IPR015590">
    <property type="entry name" value="Aldehyde_DH_dom"/>
</dbReference>
<protein>
    <submittedName>
        <fullName evidence="6">Aldehyde/histidinol dehydrogenase</fullName>
    </submittedName>
</protein>
<comment type="caution">
    <text evidence="6">The sequence shown here is derived from an EMBL/GenBank/DDBJ whole genome shotgun (WGS) entry which is preliminary data.</text>
</comment>